<evidence type="ECO:0000313" key="8">
    <source>
        <dbReference type="EMBL" id="CBY40314.1"/>
    </source>
</evidence>
<keyword evidence="3 6" id="KW-0812">Transmembrane</keyword>
<organism evidence="7">
    <name type="scientific">Oikopleura dioica</name>
    <name type="common">Tunicate</name>
    <dbReference type="NCBI Taxonomy" id="34765"/>
    <lineage>
        <taxon>Eukaryota</taxon>
        <taxon>Metazoa</taxon>
        <taxon>Chordata</taxon>
        <taxon>Tunicata</taxon>
        <taxon>Appendicularia</taxon>
        <taxon>Copelata</taxon>
        <taxon>Oikopleuridae</taxon>
        <taxon>Oikopleura</taxon>
    </lineage>
</organism>
<accession>E4XE38</accession>
<comment type="subcellular location">
    <subcellularLocation>
        <location evidence="1">Membrane</location>
        <topology evidence="1">Multi-pass membrane protein</topology>
    </subcellularLocation>
</comment>
<sequence length="293" mass="33215">MGGSFIKEADNVAKDILKDFREGIIWVGRLFLVSTFIEDGIRMWHQWHDHKDYIGKSWSFSDKIATFIVLVNLVGQCLCGVLVLLRILVTPSVLLLSVIVILQTIVYSIIQDAKFLMRHLAMIGALCLLLAEHQHRQQKEKDKKVAPGLPILEEKKPKDALQLFGRVFLVLLFCTLLHFNQDKSKDALGPEQVPDHFFDAVGIKKEMISDAVGLFLVILVAVGLRTRLCSFILIIWMVTLNFIVNDFWDHSNTSVMYDFKRYDFFQTLTVVGGLNLLLALGPGTIALDDKKDT</sequence>
<dbReference type="AlphaFoldDB" id="E4XE38"/>
<feature type="transmembrane region" description="Helical" evidence="6">
    <location>
        <begin position="64"/>
        <end position="85"/>
    </location>
</feature>
<dbReference type="InterPro" id="IPR002995">
    <property type="entry name" value="Surf4"/>
</dbReference>
<dbReference type="Proteomes" id="UP000011014">
    <property type="component" value="Unassembled WGS sequence"/>
</dbReference>
<dbReference type="OrthoDB" id="7859621at2759"/>
<feature type="transmembrane region" description="Helical" evidence="6">
    <location>
        <begin position="163"/>
        <end position="180"/>
    </location>
</feature>
<protein>
    <submittedName>
        <fullName evidence="7">Uncharacterized protein</fullName>
    </submittedName>
</protein>
<evidence type="ECO:0000256" key="3">
    <source>
        <dbReference type="ARBA" id="ARBA00022692"/>
    </source>
</evidence>
<gene>
    <name evidence="7" type="ORF">GSOID_T00008440001</name>
    <name evidence="8" type="ORF">GSOID_T00022307001</name>
</gene>
<dbReference type="GO" id="GO:0016020">
    <property type="term" value="C:membrane"/>
    <property type="evidence" value="ECO:0007669"/>
    <property type="project" value="UniProtKB-SubCell"/>
</dbReference>
<evidence type="ECO:0000313" key="7">
    <source>
        <dbReference type="EMBL" id="CBY19428.1"/>
    </source>
</evidence>
<feature type="transmembrane region" description="Helical" evidence="6">
    <location>
        <begin position="92"/>
        <end position="110"/>
    </location>
</feature>
<feature type="transmembrane region" description="Helical" evidence="6">
    <location>
        <begin position="116"/>
        <end position="133"/>
    </location>
</feature>
<evidence type="ECO:0000256" key="5">
    <source>
        <dbReference type="ARBA" id="ARBA00023136"/>
    </source>
</evidence>
<evidence type="ECO:0000256" key="2">
    <source>
        <dbReference type="ARBA" id="ARBA00006945"/>
    </source>
</evidence>
<name>E4XE38_OIKDI</name>
<evidence type="ECO:0000256" key="1">
    <source>
        <dbReference type="ARBA" id="ARBA00004141"/>
    </source>
</evidence>
<dbReference type="Pfam" id="PF02077">
    <property type="entry name" value="SURF4"/>
    <property type="match status" value="1"/>
</dbReference>
<dbReference type="EMBL" id="FN653040">
    <property type="protein sequence ID" value="CBY19428.1"/>
    <property type="molecule type" value="Genomic_DNA"/>
</dbReference>
<evidence type="ECO:0000256" key="4">
    <source>
        <dbReference type="ARBA" id="ARBA00022989"/>
    </source>
</evidence>
<feature type="transmembrane region" description="Helical" evidence="6">
    <location>
        <begin position="207"/>
        <end position="224"/>
    </location>
</feature>
<feature type="transmembrane region" description="Helical" evidence="6">
    <location>
        <begin position="268"/>
        <end position="287"/>
    </location>
</feature>
<reference evidence="7" key="1">
    <citation type="journal article" date="2010" name="Science">
        <title>Plasticity of animal genome architecture unmasked by rapid evolution of a pelagic tunicate.</title>
        <authorList>
            <person name="Denoeud F."/>
            <person name="Henriet S."/>
            <person name="Mungpakdee S."/>
            <person name="Aury J.M."/>
            <person name="Da Silva C."/>
            <person name="Brinkmann H."/>
            <person name="Mikhaleva J."/>
            <person name="Olsen L.C."/>
            <person name="Jubin C."/>
            <person name="Canestro C."/>
            <person name="Bouquet J.M."/>
            <person name="Danks G."/>
            <person name="Poulain J."/>
            <person name="Campsteijn C."/>
            <person name="Adamski M."/>
            <person name="Cross I."/>
            <person name="Yadetie F."/>
            <person name="Muffato M."/>
            <person name="Louis A."/>
            <person name="Butcher S."/>
            <person name="Tsagkogeorga G."/>
            <person name="Konrad A."/>
            <person name="Singh S."/>
            <person name="Jensen M.F."/>
            <person name="Cong E.H."/>
            <person name="Eikeseth-Otteraa H."/>
            <person name="Noel B."/>
            <person name="Anthouard V."/>
            <person name="Porcel B.M."/>
            <person name="Kachouri-Lafond R."/>
            <person name="Nishino A."/>
            <person name="Ugolini M."/>
            <person name="Chourrout P."/>
            <person name="Nishida H."/>
            <person name="Aasland R."/>
            <person name="Huzurbazar S."/>
            <person name="Westhof E."/>
            <person name="Delsuc F."/>
            <person name="Lehrach H."/>
            <person name="Reinhardt R."/>
            <person name="Weissenbach J."/>
            <person name="Roy S.W."/>
            <person name="Artiguenave F."/>
            <person name="Postlethwait J.H."/>
            <person name="Manak J.R."/>
            <person name="Thompson E.M."/>
            <person name="Jaillon O."/>
            <person name="Du Pasquier L."/>
            <person name="Boudinot P."/>
            <person name="Liberles D.A."/>
            <person name="Volff J.N."/>
            <person name="Philippe H."/>
            <person name="Lenhard B."/>
            <person name="Roest Crollius H."/>
            <person name="Wincker P."/>
            <person name="Chourrout D."/>
        </authorList>
    </citation>
    <scope>NUCLEOTIDE SEQUENCE [LARGE SCALE GENOMIC DNA]</scope>
</reference>
<evidence type="ECO:0000256" key="6">
    <source>
        <dbReference type="SAM" id="Phobius"/>
    </source>
</evidence>
<proteinExistence type="inferred from homology"/>
<dbReference type="InParanoid" id="E4XE38"/>
<keyword evidence="9" id="KW-1185">Reference proteome</keyword>
<keyword evidence="4 6" id="KW-1133">Transmembrane helix</keyword>
<keyword evidence="5 6" id="KW-0472">Membrane</keyword>
<evidence type="ECO:0000313" key="9">
    <source>
        <dbReference type="Proteomes" id="UP000001307"/>
    </source>
</evidence>
<comment type="similarity">
    <text evidence="2">Belongs to the SURF4 family.</text>
</comment>
<feature type="transmembrane region" description="Helical" evidence="6">
    <location>
        <begin position="231"/>
        <end position="248"/>
    </location>
</feature>
<dbReference type="EMBL" id="FN655869">
    <property type="protein sequence ID" value="CBY40314.1"/>
    <property type="molecule type" value="Genomic_DNA"/>
</dbReference>
<dbReference type="Proteomes" id="UP000001307">
    <property type="component" value="Unassembled WGS sequence"/>
</dbReference>